<dbReference type="Pfam" id="PF00356">
    <property type="entry name" value="LacI"/>
    <property type="match status" value="1"/>
</dbReference>
<dbReference type="SUPFAM" id="SSF47413">
    <property type="entry name" value="lambda repressor-like DNA-binding domains"/>
    <property type="match status" value="1"/>
</dbReference>
<dbReference type="OrthoDB" id="9772505at2"/>
<dbReference type="SUPFAM" id="SSF53822">
    <property type="entry name" value="Periplasmic binding protein-like I"/>
    <property type="match status" value="1"/>
</dbReference>
<dbReference type="InterPro" id="IPR010982">
    <property type="entry name" value="Lambda_DNA-bd_dom_sf"/>
</dbReference>
<evidence type="ECO:0000256" key="1">
    <source>
        <dbReference type="ARBA" id="ARBA00022491"/>
    </source>
</evidence>
<dbReference type="EMBL" id="FUXL01000017">
    <property type="protein sequence ID" value="SKA34448.1"/>
    <property type="molecule type" value="Genomic_DNA"/>
</dbReference>
<gene>
    <name evidence="6" type="ORF">SAMN05428963_11735</name>
</gene>
<dbReference type="CDD" id="cd01392">
    <property type="entry name" value="HTH_LacI"/>
    <property type="match status" value="1"/>
</dbReference>
<protein>
    <submittedName>
        <fullName evidence="6">Transcriptional regulator, LacI family</fullName>
    </submittedName>
</protein>
<dbReference type="Pfam" id="PF13377">
    <property type="entry name" value="Peripla_BP_3"/>
    <property type="match status" value="1"/>
</dbReference>
<dbReference type="SMART" id="SM00354">
    <property type="entry name" value="HTH_LACI"/>
    <property type="match status" value="1"/>
</dbReference>
<accession>A0A1T4T2S6</accession>
<keyword evidence="4" id="KW-0804">Transcription</keyword>
<evidence type="ECO:0000256" key="4">
    <source>
        <dbReference type="ARBA" id="ARBA00023163"/>
    </source>
</evidence>
<dbReference type="GO" id="GO:0000976">
    <property type="term" value="F:transcription cis-regulatory region binding"/>
    <property type="evidence" value="ECO:0007669"/>
    <property type="project" value="TreeGrafter"/>
</dbReference>
<dbReference type="Gene3D" id="3.40.50.2300">
    <property type="match status" value="2"/>
</dbReference>
<dbReference type="PANTHER" id="PTHR30146">
    <property type="entry name" value="LACI-RELATED TRANSCRIPTIONAL REPRESSOR"/>
    <property type="match status" value="1"/>
</dbReference>
<evidence type="ECO:0000259" key="5">
    <source>
        <dbReference type="PROSITE" id="PS50932"/>
    </source>
</evidence>
<reference evidence="6 7" key="1">
    <citation type="submission" date="2017-02" db="EMBL/GenBank/DDBJ databases">
        <authorList>
            <person name="Peterson S.W."/>
        </authorList>
    </citation>
    <scope>NUCLEOTIDE SEQUENCE [LARGE SCALE GENOMIC DNA]</scope>
    <source>
        <strain evidence="6 7">USBA 369</strain>
    </source>
</reference>
<sequence>MRSRSSPGFVSSQEVARLAGVSRSAVSRTFTPGASVSPETRERVMKAAKTLGYHVNHLARGLISQTTGIVCLVVSDIATPYLSSMVDALTRRLQEAGKVAMVINATGKLEKIEDAIRQTLHYRADATVVLSGSPDRAIIQTCLDSGQRMILLNRDEMLPGIRNVSLDHAAAAREALDAFLAAGCRRLAVVTSAARTPSLVGRETGFVDAARAVGLEVATWSEGPTAHASGAAGARRLLGRTDRPDAVFCVTDLLACGFMDVARHEFGLRIPKDVSVIGFDDIEQAAWPSYNLTTFAQPVAEIADYVVTCVAADEVAEAVPRRLFAAPMIRRSTVRR</sequence>
<organism evidence="6 7">
    <name type="scientific">Consotaella salsifontis</name>
    <dbReference type="NCBI Taxonomy" id="1365950"/>
    <lineage>
        <taxon>Bacteria</taxon>
        <taxon>Pseudomonadati</taxon>
        <taxon>Pseudomonadota</taxon>
        <taxon>Alphaproteobacteria</taxon>
        <taxon>Hyphomicrobiales</taxon>
        <taxon>Aurantimonadaceae</taxon>
        <taxon>Consotaella</taxon>
    </lineage>
</organism>
<dbReference type="InterPro" id="IPR028082">
    <property type="entry name" value="Peripla_BP_I"/>
</dbReference>
<dbReference type="InterPro" id="IPR046335">
    <property type="entry name" value="LacI/GalR-like_sensor"/>
</dbReference>
<dbReference type="Proteomes" id="UP000190135">
    <property type="component" value="Unassembled WGS sequence"/>
</dbReference>
<dbReference type="InterPro" id="IPR000843">
    <property type="entry name" value="HTH_LacI"/>
</dbReference>
<dbReference type="Gene3D" id="1.10.260.40">
    <property type="entry name" value="lambda repressor-like DNA-binding domains"/>
    <property type="match status" value="1"/>
</dbReference>
<dbReference type="RefSeq" id="WP_078709946.1">
    <property type="nucleotide sequence ID" value="NZ_FUXL01000017.1"/>
</dbReference>
<dbReference type="PANTHER" id="PTHR30146:SF95">
    <property type="entry name" value="RIBOSE OPERON REPRESSOR"/>
    <property type="match status" value="1"/>
</dbReference>
<dbReference type="STRING" id="1365950.SAMN05428963_11735"/>
<dbReference type="AlphaFoldDB" id="A0A1T4T2S6"/>
<evidence type="ECO:0000313" key="7">
    <source>
        <dbReference type="Proteomes" id="UP000190135"/>
    </source>
</evidence>
<keyword evidence="7" id="KW-1185">Reference proteome</keyword>
<dbReference type="GO" id="GO:0003700">
    <property type="term" value="F:DNA-binding transcription factor activity"/>
    <property type="evidence" value="ECO:0007669"/>
    <property type="project" value="TreeGrafter"/>
</dbReference>
<keyword evidence="2" id="KW-0805">Transcription regulation</keyword>
<evidence type="ECO:0000256" key="3">
    <source>
        <dbReference type="ARBA" id="ARBA00023125"/>
    </source>
</evidence>
<name>A0A1T4T2S6_9HYPH</name>
<dbReference type="CDD" id="cd06278">
    <property type="entry name" value="PBP1_LacI-like"/>
    <property type="match status" value="1"/>
</dbReference>
<keyword evidence="1" id="KW-0678">Repressor</keyword>
<feature type="domain" description="HTH lacI-type" evidence="5">
    <location>
        <begin position="10"/>
        <end position="64"/>
    </location>
</feature>
<evidence type="ECO:0000256" key="2">
    <source>
        <dbReference type="ARBA" id="ARBA00023015"/>
    </source>
</evidence>
<evidence type="ECO:0000313" key="6">
    <source>
        <dbReference type="EMBL" id="SKA34448.1"/>
    </source>
</evidence>
<dbReference type="PROSITE" id="PS50932">
    <property type="entry name" value="HTH_LACI_2"/>
    <property type="match status" value="1"/>
</dbReference>
<keyword evidence="3" id="KW-0238">DNA-binding</keyword>
<proteinExistence type="predicted"/>